<reference evidence="2 3" key="1">
    <citation type="journal article" date="2019" name="Int. J. Syst. Evol. Microbiol.">
        <title>The Global Catalogue of Microorganisms (GCM) 10K type strain sequencing project: providing services to taxonomists for standard genome sequencing and annotation.</title>
        <authorList>
            <consortium name="The Broad Institute Genomics Platform"/>
            <consortium name="The Broad Institute Genome Sequencing Center for Infectious Disease"/>
            <person name="Wu L."/>
            <person name="Ma J."/>
        </authorList>
    </citation>
    <scope>NUCLEOTIDE SEQUENCE [LARGE SCALE GENOMIC DNA]</scope>
    <source>
        <strain evidence="2 3">JCM 15481</strain>
    </source>
</reference>
<evidence type="ECO:0000259" key="1">
    <source>
        <dbReference type="PROSITE" id="PS50011"/>
    </source>
</evidence>
<gene>
    <name evidence="2" type="ORF">GCM10009802_00980</name>
</gene>
<evidence type="ECO:0000313" key="3">
    <source>
        <dbReference type="Proteomes" id="UP001500443"/>
    </source>
</evidence>
<sequence length="284" mass="30490">MDHEEPLPPPSLAERLVEQGPLDEDEVIRLGVALIGELETVREEGAPAYGMLYPASVVLDEDGPWLVDPGSVGPLPDAYRAPELGGTGAASRAGDLFALGAVLVAAAGGSAYEADTPLMTAHRIAHDEPDLHPLTHDIRPLVAACLAPEPELRPTAAETLEWLAALLGRELDVEDDPADAETPEPTLSARDHKHVLTAGPDGLALGAEGGTAEFDWTELESVTVVPQRRWRALDVEAATADGSAWPCTVHAGTEAELERWTFQLNRILRRYAPRRRRPTGRTRG</sequence>
<keyword evidence="3" id="KW-1185">Reference proteome</keyword>
<comment type="caution">
    <text evidence="2">The sequence shown here is derived from an EMBL/GenBank/DDBJ whole genome shotgun (WGS) entry which is preliminary data.</text>
</comment>
<proteinExistence type="predicted"/>
<evidence type="ECO:0000313" key="2">
    <source>
        <dbReference type="EMBL" id="GAA2106561.1"/>
    </source>
</evidence>
<dbReference type="InterPro" id="IPR000719">
    <property type="entry name" value="Prot_kinase_dom"/>
</dbReference>
<dbReference type="InterPro" id="IPR011009">
    <property type="entry name" value="Kinase-like_dom_sf"/>
</dbReference>
<dbReference type="RefSeq" id="WP_344286625.1">
    <property type="nucleotide sequence ID" value="NZ_BAAAPF010000001.1"/>
</dbReference>
<organism evidence="2 3">
    <name type="scientific">Streptomyces synnematoformans</name>
    <dbReference type="NCBI Taxonomy" id="415721"/>
    <lineage>
        <taxon>Bacteria</taxon>
        <taxon>Bacillati</taxon>
        <taxon>Actinomycetota</taxon>
        <taxon>Actinomycetes</taxon>
        <taxon>Kitasatosporales</taxon>
        <taxon>Streptomycetaceae</taxon>
        <taxon>Streptomyces</taxon>
    </lineage>
</organism>
<feature type="domain" description="Protein kinase" evidence="1">
    <location>
        <begin position="1"/>
        <end position="167"/>
    </location>
</feature>
<accession>A0ABN2X9P2</accession>
<dbReference type="Gene3D" id="1.10.510.10">
    <property type="entry name" value="Transferase(Phosphotransferase) domain 1"/>
    <property type="match status" value="1"/>
</dbReference>
<name>A0ABN2X9P2_9ACTN</name>
<dbReference type="EMBL" id="BAAAPF010000001">
    <property type="protein sequence ID" value="GAA2106561.1"/>
    <property type="molecule type" value="Genomic_DNA"/>
</dbReference>
<protein>
    <recommendedName>
        <fullName evidence="1">Protein kinase domain-containing protein</fullName>
    </recommendedName>
</protein>
<dbReference type="PROSITE" id="PS50011">
    <property type="entry name" value="PROTEIN_KINASE_DOM"/>
    <property type="match status" value="1"/>
</dbReference>
<dbReference type="Proteomes" id="UP001500443">
    <property type="component" value="Unassembled WGS sequence"/>
</dbReference>
<dbReference type="SUPFAM" id="SSF56112">
    <property type="entry name" value="Protein kinase-like (PK-like)"/>
    <property type="match status" value="1"/>
</dbReference>